<feature type="domain" description="HTH lacI-type" evidence="4">
    <location>
        <begin position="4"/>
        <end position="58"/>
    </location>
</feature>
<gene>
    <name evidence="5" type="ORF">LX99_02154</name>
</gene>
<sequence length="344" mass="38020">MDKVNIKKLAAELNLSAATVSRALRDSHEIGAATKARVMEMARKMNYVPNPSASNLRSHKSKTIAVIVPEIANSFFSQAINGIEEIARAHNYHVLIYQTHENVELENAFIRSLLSGRVDGILISIASGLNGERNFKDVLPVLPLIFFDRVYEDIEAIKITTNDYQSSYTATKHLVENGCKKIAYLKGIDHTPAGKNRIAGYIDALRDSDILFDDRLMIATGDEQQENPDLVKNLLLSQKPDGLIASIEDLALPCYYACRDLGLKIPEDVKIISFSNLKTAGILNPSLTTITQPAFEMGRTAAGILFKILNRKEVEPNQTLVLDSELVVRESTGSLTQPSPKERA</sequence>
<dbReference type="Gene3D" id="1.10.260.40">
    <property type="entry name" value="lambda repressor-like DNA-binding domains"/>
    <property type="match status" value="1"/>
</dbReference>
<comment type="caution">
    <text evidence="5">The sequence shown here is derived from an EMBL/GenBank/DDBJ whole genome shotgun (WGS) entry which is preliminary data.</text>
</comment>
<dbReference type="CDD" id="cd06267">
    <property type="entry name" value="PBP1_LacI_sugar_binding-like"/>
    <property type="match status" value="1"/>
</dbReference>
<dbReference type="PANTHER" id="PTHR30146:SF109">
    <property type="entry name" value="HTH-TYPE TRANSCRIPTIONAL REGULATOR GALS"/>
    <property type="match status" value="1"/>
</dbReference>
<dbReference type="GO" id="GO:0000976">
    <property type="term" value="F:transcription cis-regulatory region binding"/>
    <property type="evidence" value="ECO:0007669"/>
    <property type="project" value="TreeGrafter"/>
</dbReference>
<evidence type="ECO:0000256" key="3">
    <source>
        <dbReference type="ARBA" id="ARBA00023163"/>
    </source>
</evidence>
<dbReference type="InterPro" id="IPR010982">
    <property type="entry name" value="Lambda_DNA-bd_dom_sf"/>
</dbReference>
<dbReference type="CDD" id="cd01392">
    <property type="entry name" value="HTH_LacI"/>
    <property type="match status" value="1"/>
</dbReference>
<dbReference type="Pfam" id="PF00356">
    <property type="entry name" value="LacI"/>
    <property type="match status" value="1"/>
</dbReference>
<proteinExistence type="predicted"/>
<protein>
    <submittedName>
        <fullName evidence="5">LacI family transcriptional regulator</fullName>
    </submittedName>
</protein>
<dbReference type="Proteomes" id="UP000245678">
    <property type="component" value="Unassembled WGS sequence"/>
</dbReference>
<evidence type="ECO:0000256" key="2">
    <source>
        <dbReference type="ARBA" id="ARBA00023125"/>
    </source>
</evidence>
<evidence type="ECO:0000256" key="1">
    <source>
        <dbReference type="ARBA" id="ARBA00023015"/>
    </source>
</evidence>
<evidence type="ECO:0000313" key="6">
    <source>
        <dbReference type="Proteomes" id="UP000245678"/>
    </source>
</evidence>
<dbReference type="InterPro" id="IPR000843">
    <property type="entry name" value="HTH_LacI"/>
</dbReference>
<dbReference type="SMART" id="SM00354">
    <property type="entry name" value="HTH_LACI"/>
    <property type="match status" value="1"/>
</dbReference>
<dbReference type="AlphaFoldDB" id="A0A316HB20"/>
<dbReference type="GO" id="GO:0003700">
    <property type="term" value="F:DNA-binding transcription factor activity"/>
    <property type="evidence" value="ECO:0007669"/>
    <property type="project" value="TreeGrafter"/>
</dbReference>
<dbReference type="RefSeq" id="WP_109607872.1">
    <property type="nucleotide sequence ID" value="NZ_QGHA01000003.1"/>
</dbReference>
<organism evidence="5 6">
    <name type="scientific">Mucilaginibacter oryzae</name>
    <dbReference type="NCBI Taxonomy" id="468058"/>
    <lineage>
        <taxon>Bacteria</taxon>
        <taxon>Pseudomonadati</taxon>
        <taxon>Bacteroidota</taxon>
        <taxon>Sphingobacteriia</taxon>
        <taxon>Sphingobacteriales</taxon>
        <taxon>Sphingobacteriaceae</taxon>
        <taxon>Mucilaginibacter</taxon>
    </lineage>
</organism>
<dbReference type="InterPro" id="IPR046335">
    <property type="entry name" value="LacI/GalR-like_sensor"/>
</dbReference>
<keyword evidence="3" id="KW-0804">Transcription</keyword>
<accession>A0A316HB20</accession>
<dbReference type="Pfam" id="PF13377">
    <property type="entry name" value="Peripla_BP_3"/>
    <property type="match status" value="1"/>
</dbReference>
<dbReference type="Gene3D" id="3.40.50.2300">
    <property type="match status" value="2"/>
</dbReference>
<keyword evidence="6" id="KW-1185">Reference proteome</keyword>
<dbReference type="PANTHER" id="PTHR30146">
    <property type="entry name" value="LACI-RELATED TRANSCRIPTIONAL REPRESSOR"/>
    <property type="match status" value="1"/>
</dbReference>
<dbReference type="SUPFAM" id="SSF47413">
    <property type="entry name" value="lambda repressor-like DNA-binding domains"/>
    <property type="match status" value="1"/>
</dbReference>
<keyword evidence="2" id="KW-0238">DNA-binding</keyword>
<dbReference type="EMBL" id="QGHA01000003">
    <property type="protein sequence ID" value="PWK78314.1"/>
    <property type="molecule type" value="Genomic_DNA"/>
</dbReference>
<evidence type="ECO:0000259" key="4">
    <source>
        <dbReference type="PROSITE" id="PS50932"/>
    </source>
</evidence>
<dbReference type="PROSITE" id="PS50932">
    <property type="entry name" value="HTH_LACI_2"/>
    <property type="match status" value="1"/>
</dbReference>
<name>A0A316HB20_9SPHI</name>
<reference evidence="5 6" key="1">
    <citation type="submission" date="2018-05" db="EMBL/GenBank/DDBJ databases">
        <title>Genomic Encyclopedia of Archaeal and Bacterial Type Strains, Phase II (KMG-II): from individual species to whole genera.</title>
        <authorList>
            <person name="Goeker M."/>
        </authorList>
    </citation>
    <scope>NUCLEOTIDE SEQUENCE [LARGE SCALE GENOMIC DNA]</scope>
    <source>
        <strain evidence="5 6">DSM 19975</strain>
    </source>
</reference>
<dbReference type="InterPro" id="IPR028082">
    <property type="entry name" value="Peripla_BP_I"/>
</dbReference>
<evidence type="ECO:0000313" key="5">
    <source>
        <dbReference type="EMBL" id="PWK78314.1"/>
    </source>
</evidence>
<keyword evidence="1" id="KW-0805">Transcription regulation</keyword>
<dbReference type="SUPFAM" id="SSF53822">
    <property type="entry name" value="Periplasmic binding protein-like I"/>
    <property type="match status" value="1"/>
</dbReference>